<feature type="transmembrane region" description="Helical" evidence="1">
    <location>
        <begin position="39"/>
        <end position="58"/>
    </location>
</feature>
<name>A0AAV5VJ36_9BILA</name>
<feature type="non-terminal residue" evidence="2">
    <location>
        <position position="1"/>
    </location>
</feature>
<keyword evidence="1" id="KW-0472">Membrane</keyword>
<gene>
    <name evidence="2" type="ORF">PFISCL1PPCAC_10982</name>
</gene>
<evidence type="ECO:0000256" key="1">
    <source>
        <dbReference type="SAM" id="Phobius"/>
    </source>
</evidence>
<keyword evidence="1" id="KW-1133">Transmembrane helix</keyword>
<keyword evidence="3" id="KW-1185">Reference proteome</keyword>
<reference evidence="2" key="1">
    <citation type="submission" date="2023-10" db="EMBL/GenBank/DDBJ databases">
        <title>Genome assembly of Pristionchus species.</title>
        <authorList>
            <person name="Yoshida K."/>
            <person name="Sommer R.J."/>
        </authorList>
    </citation>
    <scope>NUCLEOTIDE SEQUENCE</scope>
    <source>
        <strain evidence="2">RS5133</strain>
    </source>
</reference>
<dbReference type="AlphaFoldDB" id="A0AAV5VJ36"/>
<evidence type="ECO:0000313" key="3">
    <source>
        <dbReference type="Proteomes" id="UP001432322"/>
    </source>
</evidence>
<sequence>FTLVGTSFVHVFVPSDLLDLHVTCALVFDDFDDLVDDELLLVELPLLLLPLSLFLGAIEVGLRFLRPDESIGCVFVLRTRSLLKKMQLPAMR</sequence>
<dbReference type="EMBL" id="BTSY01000003">
    <property type="protein sequence ID" value="GMT19685.1"/>
    <property type="molecule type" value="Genomic_DNA"/>
</dbReference>
<comment type="caution">
    <text evidence="2">The sequence shown here is derived from an EMBL/GenBank/DDBJ whole genome shotgun (WGS) entry which is preliminary data.</text>
</comment>
<proteinExistence type="predicted"/>
<feature type="non-terminal residue" evidence="2">
    <location>
        <position position="92"/>
    </location>
</feature>
<evidence type="ECO:0000313" key="2">
    <source>
        <dbReference type="EMBL" id="GMT19685.1"/>
    </source>
</evidence>
<dbReference type="Proteomes" id="UP001432322">
    <property type="component" value="Unassembled WGS sequence"/>
</dbReference>
<accession>A0AAV5VJ36</accession>
<organism evidence="2 3">
    <name type="scientific">Pristionchus fissidentatus</name>
    <dbReference type="NCBI Taxonomy" id="1538716"/>
    <lineage>
        <taxon>Eukaryota</taxon>
        <taxon>Metazoa</taxon>
        <taxon>Ecdysozoa</taxon>
        <taxon>Nematoda</taxon>
        <taxon>Chromadorea</taxon>
        <taxon>Rhabditida</taxon>
        <taxon>Rhabditina</taxon>
        <taxon>Diplogasteromorpha</taxon>
        <taxon>Diplogasteroidea</taxon>
        <taxon>Neodiplogasteridae</taxon>
        <taxon>Pristionchus</taxon>
    </lineage>
</organism>
<protein>
    <submittedName>
        <fullName evidence="2">Uncharacterized protein</fullName>
    </submittedName>
</protein>
<keyword evidence="1" id="KW-0812">Transmembrane</keyword>